<dbReference type="AlphaFoldDB" id="A0A4R0RLH2"/>
<feature type="chain" id="PRO_5020831768" evidence="1">
    <location>
        <begin position="21"/>
        <end position="136"/>
    </location>
</feature>
<dbReference type="EMBL" id="RWJN01000078">
    <property type="protein sequence ID" value="TCD68012.1"/>
    <property type="molecule type" value="Genomic_DNA"/>
</dbReference>
<comment type="caution">
    <text evidence="2">The sequence shown here is derived from an EMBL/GenBank/DDBJ whole genome shotgun (WGS) entry which is preliminary data.</text>
</comment>
<protein>
    <submittedName>
        <fullName evidence="2">Uncharacterized protein</fullName>
    </submittedName>
</protein>
<name>A0A4R0RLH2_9APHY</name>
<reference evidence="2 3" key="1">
    <citation type="submission" date="2018-11" db="EMBL/GenBank/DDBJ databases">
        <title>Genome assembly of Steccherinum ochraceum LE-BIN_3174, the white-rot fungus of the Steccherinaceae family (The Residual Polyporoid clade, Polyporales, Basidiomycota).</title>
        <authorList>
            <person name="Fedorova T.V."/>
            <person name="Glazunova O.A."/>
            <person name="Landesman E.O."/>
            <person name="Moiseenko K.V."/>
            <person name="Psurtseva N.V."/>
            <person name="Savinova O.S."/>
            <person name="Shakhova N.V."/>
            <person name="Tyazhelova T.V."/>
            <person name="Vasina D.V."/>
        </authorList>
    </citation>
    <scope>NUCLEOTIDE SEQUENCE [LARGE SCALE GENOMIC DNA]</scope>
    <source>
        <strain evidence="2 3">LE-BIN_3174</strain>
    </source>
</reference>
<keyword evidence="3" id="KW-1185">Reference proteome</keyword>
<keyword evidence="1" id="KW-0732">Signal</keyword>
<evidence type="ECO:0000313" key="2">
    <source>
        <dbReference type="EMBL" id="TCD68012.1"/>
    </source>
</evidence>
<dbReference type="Proteomes" id="UP000292702">
    <property type="component" value="Unassembled WGS sequence"/>
</dbReference>
<gene>
    <name evidence="2" type="ORF">EIP91_011623</name>
</gene>
<organism evidence="2 3">
    <name type="scientific">Steccherinum ochraceum</name>
    <dbReference type="NCBI Taxonomy" id="92696"/>
    <lineage>
        <taxon>Eukaryota</taxon>
        <taxon>Fungi</taxon>
        <taxon>Dikarya</taxon>
        <taxon>Basidiomycota</taxon>
        <taxon>Agaricomycotina</taxon>
        <taxon>Agaricomycetes</taxon>
        <taxon>Polyporales</taxon>
        <taxon>Steccherinaceae</taxon>
        <taxon>Steccherinum</taxon>
    </lineage>
</organism>
<proteinExistence type="predicted"/>
<sequence length="136" mass="13377">MQFATHIVAVVVAAATVVVGLPASGNVDVDASVSLPEGPILTLPFIHGFPRPTPTSITVPTFTGLPTVPTFTGLPVVPTPTHRPPIACPLDAAAGGDGCPPGPIVEGPIDGMNPGPVIGGSGNGPIDGMNPGPVIN</sequence>
<accession>A0A4R0RLH2</accession>
<evidence type="ECO:0000256" key="1">
    <source>
        <dbReference type="SAM" id="SignalP"/>
    </source>
</evidence>
<evidence type="ECO:0000313" key="3">
    <source>
        <dbReference type="Proteomes" id="UP000292702"/>
    </source>
</evidence>
<feature type="signal peptide" evidence="1">
    <location>
        <begin position="1"/>
        <end position="20"/>
    </location>
</feature>